<feature type="domain" description="GPI inositol-deacylase winged helix" evidence="4">
    <location>
        <begin position="496"/>
        <end position="567"/>
    </location>
</feature>
<dbReference type="RefSeq" id="XP_056543967.1">
    <property type="nucleotide sequence ID" value="XM_056688412.1"/>
</dbReference>
<keyword evidence="2" id="KW-0040">ANK repeat</keyword>
<protein>
    <submittedName>
        <fullName evidence="6">Ankyrin</fullName>
    </submittedName>
</protein>
<dbReference type="InterPro" id="IPR002110">
    <property type="entry name" value="Ankyrin_rpt"/>
</dbReference>
<proteinExistence type="predicted"/>
<dbReference type="Gene3D" id="1.25.40.20">
    <property type="entry name" value="Ankyrin repeat-containing domain"/>
    <property type="match status" value="1"/>
</dbReference>
<dbReference type="PROSITE" id="PS50297">
    <property type="entry name" value="ANK_REP_REGION"/>
    <property type="match status" value="1"/>
</dbReference>
<keyword evidence="7" id="KW-1185">Reference proteome</keyword>
<dbReference type="Gene3D" id="3.40.50.300">
    <property type="entry name" value="P-loop containing nucleotide triphosphate hydrolases"/>
    <property type="match status" value="1"/>
</dbReference>
<dbReference type="InterPro" id="IPR056884">
    <property type="entry name" value="NPHP3-like_N"/>
</dbReference>
<evidence type="ECO:0000256" key="3">
    <source>
        <dbReference type="SAM" id="SignalP"/>
    </source>
</evidence>
<dbReference type="SMART" id="SM00248">
    <property type="entry name" value="ANK"/>
    <property type="match status" value="7"/>
</dbReference>
<dbReference type="AlphaFoldDB" id="A0A9W9I5Q6"/>
<dbReference type="Proteomes" id="UP001149163">
    <property type="component" value="Unassembled WGS sequence"/>
</dbReference>
<dbReference type="Pfam" id="PF22939">
    <property type="entry name" value="WHD_GPIID"/>
    <property type="match status" value="1"/>
</dbReference>
<keyword evidence="3" id="KW-0732">Signal</keyword>
<organism evidence="6 7">
    <name type="scientific">Penicillium canariense</name>
    <dbReference type="NCBI Taxonomy" id="189055"/>
    <lineage>
        <taxon>Eukaryota</taxon>
        <taxon>Fungi</taxon>
        <taxon>Dikarya</taxon>
        <taxon>Ascomycota</taxon>
        <taxon>Pezizomycotina</taxon>
        <taxon>Eurotiomycetes</taxon>
        <taxon>Eurotiomycetidae</taxon>
        <taxon>Eurotiales</taxon>
        <taxon>Aspergillaceae</taxon>
        <taxon>Penicillium</taxon>
    </lineage>
</organism>
<feature type="repeat" description="ANK" evidence="2">
    <location>
        <begin position="704"/>
        <end position="736"/>
    </location>
</feature>
<dbReference type="InterPro" id="IPR054471">
    <property type="entry name" value="GPIID_WHD"/>
</dbReference>
<keyword evidence="1" id="KW-0677">Repeat</keyword>
<dbReference type="GeneID" id="81427588"/>
<evidence type="ECO:0000259" key="5">
    <source>
        <dbReference type="Pfam" id="PF24883"/>
    </source>
</evidence>
<name>A0A9W9I5Q6_9EURO</name>
<dbReference type="OrthoDB" id="426293at2759"/>
<dbReference type="PANTHER" id="PTHR10039">
    <property type="entry name" value="AMELOGENIN"/>
    <property type="match status" value="1"/>
</dbReference>
<dbReference type="SUPFAM" id="SSF52540">
    <property type="entry name" value="P-loop containing nucleoside triphosphate hydrolases"/>
    <property type="match status" value="1"/>
</dbReference>
<feature type="repeat" description="ANK" evidence="2">
    <location>
        <begin position="838"/>
        <end position="870"/>
    </location>
</feature>
<accession>A0A9W9I5Q6</accession>
<evidence type="ECO:0000256" key="1">
    <source>
        <dbReference type="ARBA" id="ARBA00022737"/>
    </source>
</evidence>
<feature type="domain" description="Nephrocystin 3-like N-terminal" evidence="5">
    <location>
        <begin position="218"/>
        <end position="379"/>
    </location>
</feature>
<feature type="signal peptide" evidence="3">
    <location>
        <begin position="1"/>
        <end position="20"/>
    </location>
</feature>
<dbReference type="InterPro" id="IPR036770">
    <property type="entry name" value="Ankyrin_rpt-contain_sf"/>
</dbReference>
<comment type="caution">
    <text evidence="6">The sequence shown here is derived from an EMBL/GenBank/DDBJ whole genome shotgun (WGS) entry which is preliminary data.</text>
</comment>
<feature type="chain" id="PRO_5040719175" evidence="3">
    <location>
        <begin position="21"/>
        <end position="912"/>
    </location>
</feature>
<dbReference type="Pfam" id="PF24883">
    <property type="entry name" value="NPHP3_N"/>
    <property type="match status" value="1"/>
</dbReference>
<evidence type="ECO:0000259" key="4">
    <source>
        <dbReference type="Pfam" id="PF22939"/>
    </source>
</evidence>
<gene>
    <name evidence="6" type="ORF">N7482_006287</name>
</gene>
<reference evidence="6" key="1">
    <citation type="submission" date="2022-11" db="EMBL/GenBank/DDBJ databases">
        <authorList>
            <person name="Petersen C."/>
        </authorList>
    </citation>
    <scope>NUCLEOTIDE SEQUENCE</scope>
    <source>
        <strain evidence="6">IBT 26290</strain>
    </source>
</reference>
<reference evidence="6" key="2">
    <citation type="journal article" date="2023" name="IMA Fungus">
        <title>Comparative genomic study of the Penicillium genus elucidates a diverse pangenome and 15 lateral gene transfer events.</title>
        <authorList>
            <person name="Petersen C."/>
            <person name="Sorensen T."/>
            <person name="Nielsen M.R."/>
            <person name="Sondergaard T.E."/>
            <person name="Sorensen J.L."/>
            <person name="Fitzpatrick D.A."/>
            <person name="Frisvad J.C."/>
            <person name="Nielsen K.L."/>
        </authorList>
    </citation>
    <scope>NUCLEOTIDE SEQUENCE</scope>
    <source>
        <strain evidence="6">IBT 26290</strain>
    </source>
</reference>
<dbReference type="PANTHER" id="PTHR10039:SF15">
    <property type="entry name" value="NACHT DOMAIN-CONTAINING PROTEIN"/>
    <property type="match status" value="1"/>
</dbReference>
<dbReference type="SUPFAM" id="SSF48403">
    <property type="entry name" value="Ankyrin repeat"/>
    <property type="match status" value="1"/>
</dbReference>
<dbReference type="PROSITE" id="PS50088">
    <property type="entry name" value="ANK_REPEAT"/>
    <property type="match status" value="2"/>
</dbReference>
<dbReference type="InterPro" id="IPR027417">
    <property type="entry name" value="P-loop_NTPase"/>
</dbReference>
<dbReference type="Pfam" id="PF12796">
    <property type="entry name" value="Ank_2"/>
    <property type="match status" value="2"/>
</dbReference>
<evidence type="ECO:0000256" key="2">
    <source>
        <dbReference type="PROSITE-ProRule" id="PRU00023"/>
    </source>
</evidence>
<evidence type="ECO:0000313" key="7">
    <source>
        <dbReference type="Proteomes" id="UP001149163"/>
    </source>
</evidence>
<dbReference type="EMBL" id="JAPQKN010000003">
    <property type="protein sequence ID" value="KAJ5167506.1"/>
    <property type="molecule type" value="Genomic_DNA"/>
</dbReference>
<sequence>MDPLSLSLGLASILPLIASAITTSKEYIDNVRSARKSITTLVIELEALQSNVANLHDLLKDDLFNHSAVRFHESSVLLTCSAACEAKLRSLGKTLAQEAKGTRSRLLWPFTEKEYQKTIQELRNFTNWMQFALSVDGCRLLSRTSDDVLKLMGQQLEQFRAVQTLEVDTLQILDIVQDQKRAIEVNIERETRSSILNWISTSKYYQKHQLIQASRAQNTGTWILERDEFIQWRDDSSPSNVLVCHGIQGSGKTNLASIIIDELLNSSSSETSPVAYFYFDHQDQSTQNTSVVLCCILRQLLEQLPAIPSPVAELYEKGGHQGRIPLHECERLLTDLGSTVRCAYLVFDGLDESEHRRTFLQSIQNVVRRSQIRLLVTSRPHIQDLIDLFQQHLNLRIEAHEEDLKMYLYQELDQGGIYDIADQSFVNRLVWKLTQRAEGMFLLPVLQLRTILKEPTIGEMEDRITDLSYSLSDAFADTISRIQRLPQSRSRLGMGALMWLCHTTGALTALELSDALAVHSVRNAVNVKYRPATKIILECCQGLATVDVEGYVRIAHYAIREYLRDHSKDLFPRAESTIAVTCLRYLVFENFHDGPWPTESEIKSRMEVYPFLSWAARYWGQFARRTETDAEVWSALFAFFSSPAAMAVANQVRQYSMDRVPNYWDVDECSSFSALHHASRHGLERAVSRLLDSGAYDVNELTRMGGTPVIHAAAGGHVLTTRGLLEHGANPHLRNWYGDALHCAMESDKVATVRELVRWGMDPNAVGNDKRTYLACALEGDSAGAFAALVELGADIGSQSAMGAHSHIFFTAALWGCDKIVALILERGWVDIEMRNPGGLTAVHCAALAANPTTVRTLLDAGANIDAMDNKGRTALDYAETESNKTMVSLLLDLGAIRGDASSASKPSPGFS</sequence>
<evidence type="ECO:0000313" key="6">
    <source>
        <dbReference type="EMBL" id="KAJ5167506.1"/>
    </source>
</evidence>